<reference evidence="11" key="1">
    <citation type="submission" date="2020-08" db="EMBL/GenBank/DDBJ databases">
        <title>Multicomponent nature underlies the extraordinary mechanical properties of spider dragline silk.</title>
        <authorList>
            <person name="Kono N."/>
            <person name="Nakamura H."/>
            <person name="Mori M."/>
            <person name="Yoshida Y."/>
            <person name="Ohtoshi R."/>
            <person name="Malay A.D."/>
            <person name="Moran D.A.P."/>
            <person name="Tomita M."/>
            <person name="Numata K."/>
            <person name="Arakawa K."/>
        </authorList>
    </citation>
    <scope>NUCLEOTIDE SEQUENCE</scope>
</reference>
<dbReference type="FunFam" id="3.10.110.10:FF:000033">
    <property type="entry name" value="NEDD8-conjugating enzyme UBE2F"/>
    <property type="match status" value="1"/>
</dbReference>
<keyword evidence="3 9" id="KW-0547">Nucleotide-binding</keyword>
<comment type="caution">
    <text evidence="11">The sequence shown here is derived from an EMBL/GenBank/DDBJ whole genome shotgun (WGS) entry which is preliminary data.</text>
</comment>
<feature type="domain" description="UBC core" evidence="10">
    <location>
        <begin position="27"/>
        <end position="180"/>
    </location>
</feature>
<dbReference type="AlphaFoldDB" id="A0A8X6Y4Z6"/>
<dbReference type="SMART" id="SM00212">
    <property type="entry name" value="UBCc"/>
    <property type="match status" value="1"/>
</dbReference>
<evidence type="ECO:0000256" key="8">
    <source>
        <dbReference type="PROSITE-ProRule" id="PRU10133"/>
    </source>
</evidence>
<dbReference type="InterPro" id="IPR000608">
    <property type="entry name" value="UBC"/>
</dbReference>
<keyword evidence="2" id="KW-0808">Transferase</keyword>
<protein>
    <recommendedName>
        <fullName evidence="7">E2 NEDD8-conjugating enzyme</fullName>
        <ecNumber evidence="7">2.3.2.34</ecNumber>
    </recommendedName>
</protein>
<keyword evidence="12" id="KW-1185">Reference proteome</keyword>
<comment type="similarity">
    <text evidence="9">Belongs to the ubiquitin-conjugating enzyme family.</text>
</comment>
<dbReference type="PANTHER" id="PTHR24067">
    <property type="entry name" value="UBIQUITIN-CONJUGATING ENZYME E2"/>
    <property type="match status" value="1"/>
</dbReference>
<evidence type="ECO:0000256" key="7">
    <source>
        <dbReference type="ARBA" id="ARBA00044047"/>
    </source>
</evidence>
<dbReference type="GO" id="GO:0005524">
    <property type="term" value="F:ATP binding"/>
    <property type="evidence" value="ECO:0007669"/>
    <property type="project" value="UniProtKB-UniRule"/>
</dbReference>
<dbReference type="EC" id="2.3.2.34" evidence="7"/>
<evidence type="ECO:0000256" key="3">
    <source>
        <dbReference type="ARBA" id="ARBA00022741"/>
    </source>
</evidence>
<dbReference type="InterPro" id="IPR016135">
    <property type="entry name" value="UBQ-conjugating_enzyme/RWD"/>
</dbReference>
<comment type="pathway">
    <text evidence="1">Protein modification; protein neddylation.</text>
</comment>
<evidence type="ECO:0000256" key="1">
    <source>
        <dbReference type="ARBA" id="ARBA00005032"/>
    </source>
</evidence>
<dbReference type="CDD" id="cd23794">
    <property type="entry name" value="UBCc_UBE2F_UBE2M"/>
    <property type="match status" value="1"/>
</dbReference>
<evidence type="ECO:0000256" key="2">
    <source>
        <dbReference type="ARBA" id="ARBA00022679"/>
    </source>
</evidence>
<dbReference type="Gene3D" id="3.10.110.10">
    <property type="entry name" value="Ubiquitin Conjugating Enzyme"/>
    <property type="match status" value="1"/>
</dbReference>
<dbReference type="EMBL" id="BMAV01015862">
    <property type="protein sequence ID" value="GFY66160.1"/>
    <property type="molecule type" value="Genomic_DNA"/>
</dbReference>
<dbReference type="InterPro" id="IPR023313">
    <property type="entry name" value="UBQ-conjugating_AS"/>
</dbReference>
<dbReference type="Pfam" id="PF00179">
    <property type="entry name" value="UQ_con"/>
    <property type="match status" value="1"/>
</dbReference>
<proteinExistence type="inferred from homology"/>
<sequence>MFSLSKLKKETRNRRTETSNVVTSALIRDRLLIKEIQEFVHSLPYTCITHFPDPNEMHRFQITITPDEGYWRGGKFKFLIEVPEEYNMVPPKVRCLTRLWHPNINEDGAVCLSVLRLNCPEGFGWAPTRMLRDVVWGLNFLFSDLLNFEDALNHEAAEHYLKDKKSFVSKVRKYVSLYAK</sequence>
<dbReference type="InterPro" id="IPR050113">
    <property type="entry name" value="Ub_conjugating_enzyme"/>
</dbReference>
<evidence type="ECO:0000256" key="9">
    <source>
        <dbReference type="RuleBase" id="RU362109"/>
    </source>
</evidence>
<organism evidence="11 12">
    <name type="scientific">Trichonephila inaurata madagascariensis</name>
    <dbReference type="NCBI Taxonomy" id="2747483"/>
    <lineage>
        <taxon>Eukaryota</taxon>
        <taxon>Metazoa</taxon>
        <taxon>Ecdysozoa</taxon>
        <taxon>Arthropoda</taxon>
        <taxon>Chelicerata</taxon>
        <taxon>Arachnida</taxon>
        <taxon>Araneae</taxon>
        <taxon>Araneomorphae</taxon>
        <taxon>Entelegynae</taxon>
        <taxon>Araneoidea</taxon>
        <taxon>Nephilidae</taxon>
        <taxon>Trichonephila</taxon>
        <taxon>Trichonephila inaurata</taxon>
    </lineage>
</organism>
<dbReference type="PROSITE" id="PS00183">
    <property type="entry name" value="UBC_1"/>
    <property type="match status" value="1"/>
</dbReference>
<evidence type="ECO:0000256" key="5">
    <source>
        <dbReference type="ARBA" id="ARBA00022840"/>
    </source>
</evidence>
<dbReference type="GO" id="GO:0061654">
    <property type="term" value="F:NEDD8 conjugating enzyme activity"/>
    <property type="evidence" value="ECO:0007669"/>
    <property type="project" value="UniProtKB-EC"/>
</dbReference>
<keyword evidence="5 9" id="KW-0067">ATP-binding</keyword>
<name>A0A8X6Y4Z6_9ARAC</name>
<keyword evidence="4 9" id="KW-0833">Ubl conjugation pathway</keyword>
<evidence type="ECO:0000313" key="12">
    <source>
        <dbReference type="Proteomes" id="UP000886998"/>
    </source>
</evidence>
<evidence type="ECO:0000259" key="10">
    <source>
        <dbReference type="PROSITE" id="PS50127"/>
    </source>
</evidence>
<evidence type="ECO:0000256" key="6">
    <source>
        <dbReference type="ARBA" id="ARBA00043698"/>
    </source>
</evidence>
<evidence type="ECO:0000313" key="11">
    <source>
        <dbReference type="EMBL" id="GFY66160.1"/>
    </source>
</evidence>
<dbReference type="SUPFAM" id="SSF54495">
    <property type="entry name" value="UBC-like"/>
    <property type="match status" value="1"/>
</dbReference>
<gene>
    <name evidence="11" type="primary">UBE2F</name>
    <name evidence="11" type="ORF">TNIN_140491</name>
</gene>
<comment type="catalytic activity">
    <reaction evidence="6">
        <text>[E1 NEDD8-activating enzyme]-S-[NEDD8 protein]-yl-L-cysteine + [E2 NEDD8-conjugating enzyme]-L-cysteine = [E1 NEDD8-activating enzyme]-L-cysteine + [E2 NEDD8-conjugating enzyme]-S-[NEDD8-protein]-yl-L-cysteine.</text>
        <dbReference type="EC" id="2.3.2.34"/>
    </reaction>
</comment>
<feature type="active site" description="Glycyl thioester intermediate" evidence="8">
    <location>
        <position position="111"/>
    </location>
</feature>
<dbReference type="OrthoDB" id="10249039at2759"/>
<dbReference type="PROSITE" id="PS50127">
    <property type="entry name" value="UBC_2"/>
    <property type="match status" value="1"/>
</dbReference>
<accession>A0A8X6Y4Z6</accession>
<dbReference type="Proteomes" id="UP000886998">
    <property type="component" value="Unassembled WGS sequence"/>
</dbReference>
<evidence type="ECO:0000256" key="4">
    <source>
        <dbReference type="ARBA" id="ARBA00022786"/>
    </source>
</evidence>
<dbReference type="GO" id="GO:0045116">
    <property type="term" value="P:protein neddylation"/>
    <property type="evidence" value="ECO:0007669"/>
    <property type="project" value="UniProtKB-ARBA"/>
</dbReference>